<comment type="caution">
    <text evidence="1">The sequence shown here is derived from an EMBL/GenBank/DDBJ whole genome shotgun (WGS) entry which is preliminary data.</text>
</comment>
<proteinExistence type="predicted"/>
<protein>
    <submittedName>
        <fullName evidence="1">Uncharacterized protein</fullName>
    </submittedName>
</protein>
<evidence type="ECO:0000313" key="1">
    <source>
        <dbReference type="EMBL" id="KKM21821.1"/>
    </source>
</evidence>
<sequence length="59" mass="6595">MKSLPENHWSKEMYVGDLVSEDAKATIILARLIPGVDEAKMVKKMVYVTEEIAASKTEV</sequence>
<gene>
    <name evidence="1" type="ORF">LCGC14_1631570</name>
</gene>
<organism evidence="1">
    <name type="scientific">marine sediment metagenome</name>
    <dbReference type="NCBI Taxonomy" id="412755"/>
    <lineage>
        <taxon>unclassified sequences</taxon>
        <taxon>metagenomes</taxon>
        <taxon>ecological metagenomes</taxon>
    </lineage>
</organism>
<name>A0A0F9I2G4_9ZZZZ</name>
<reference evidence="1" key="1">
    <citation type="journal article" date="2015" name="Nature">
        <title>Complex archaea that bridge the gap between prokaryotes and eukaryotes.</title>
        <authorList>
            <person name="Spang A."/>
            <person name="Saw J.H."/>
            <person name="Jorgensen S.L."/>
            <person name="Zaremba-Niedzwiedzka K."/>
            <person name="Martijn J."/>
            <person name="Lind A.E."/>
            <person name="van Eijk R."/>
            <person name="Schleper C."/>
            <person name="Guy L."/>
            <person name="Ettema T.J."/>
        </authorList>
    </citation>
    <scope>NUCLEOTIDE SEQUENCE</scope>
</reference>
<dbReference type="EMBL" id="LAZR01013469">
    <property type="protein sequence ID" value="KKM21821.1"/>
    <property type="molecule type" value="Genomic_DNA"/>
</dbReference>
<accession>A0A0F9I2G4</accession>
<dbReference type="AlphaFoldDB" id="A0A0F9I2G4"/>